<keyword evidence="1" id="KW-0732">Signal</keyword>
<evidence type="ECO:0000313" key="2">
    <source>
        <dbReference type="EMBL" id="CZS90054.1"/>
    </source>
</evidence>
<dbReference type="AlphaFoldDB" id="A0A1E1K0L8"/>
<keyword evidence="3" id="KW-1185">Reference proteome</keyword>
<organism evidence="2 3">
    <name type="scientific">Rhynchosporium agropyri</name>
    <dbReference type="NCBI Taxonomy" id="914238"/>
    <lineage>
        <taxon>Eukaryota</taxon>
        <taxon>Fungi</taxon>
        <taxon>Dikarya</taxon>
        <taxon>Ascomycota</taxon>
        <taxon>Pezizomycotina</taxon>
        <taxon>Leotiomycetes</taxon>
        <taxon>Helotiales</taxon>
        <taxon>Ploettnerulaceae</taxon>
        <taxon>Rhynchosporium</taxon>
    </lineage>
</organism>
<accession>A0A1E1K0L8</accession>
<feature type="chain" id="PRO_5009445452" evidence="1">
    <location>
        <begin position="19"/>
        <end position="79"/>
    </location>
</feature>
<gene>
    <name evidence="2" type="ORF">RAG0_01187</name>
</gene>
<protein>
    <submittedName>
        <fullName evidence="2">Uncharacterized protein</fullName>
    </submittedName>
</protein>
<reference evidence="3" key="1">
    <citation type="submission" date="2016-03" db="EMBL/GenBank/DDBJ databases">
        <authorList>
            <person name="Guldener U."/>
        </authorList>
    </citation>
    <scope>NUCLEOTIDE SEQUENCE [LARGE SCALE GENOMIC DNA]</scope>
    <source>
        <strain evidence="3">04CH-RAC-A.6.1</strain>
    </source>
</reference>
<dbReference type="EMBL" id="FJUX01000004">
    <property type="protein sequence ID" value="CZS90054.1"/>
    <property type="molecule type" value="Genomic_DNA"/>
</dbReference>
<dbReference type="Proteomes" id="UP000178912">
    <property type="component" value="Unassembled WGS sequence"/>
</dbReference>
<evidence type="ECO:0000256" key="1">
    <source>
        <dbReference type="SAM" id="SignalP"/>
    </source>
</evidence>
<feature type="signal peptide" evidence="1">
    <location>
        <begin position="1"/>
        <end position="18"/>
    </location>
</feature>
<proteinExistence type="predicted"/>
<name>A0A1E1K0L8_9HELO</name>
<sequence length="79" mass="8369">MHFSTLLLATAWAGNAAATDSASTSSSHALTAIMSKLTEYYHSSPNISAGLFDQTLSPWWETGSILAASHFDLTDFSTG</sequence>
<evidence type="ECO:0000313" key="3">
    <source>
        <dbReference type="Proteomes" id="UP000178912"/>
    </source>
</evidence>